<evidence type="ECO:0000256" key="5">
    <source>
        <dbReference type="ARBA" id="ARBA00023136"/>
    </source>
</evidence>
<feature type="compositionally biased region" description="Polar residues" evidence="8">
    <location>
        <begin position="183"/>
        <end position="194"/>
    </location>
</feature>
<dbReference type="InterPro" id="IPR027643">
    <property type="entry name" value="Formin-like_plant"/>
</dbReference>
<evidence type="ECO:0000256" key="4">
    <source>
        <dbReference type="ARBA" id="ARBA00022989"/>
    </source>
</evidence>
<keyword evidence="2 9" id="KW-0812">Transmembrane</keyword>
<feature type="transmembrane region" description="Helical" evidence="9">
    <location>
        <begin position="142"/>
        <end position="166"/>
    </location>
</feature>
<feature type="compositionally biased region" description="Low complexity" evidence="8">
    <location>
        <begin position="345"/>
        <end position="360"/>
    </location>
</feature>
<protein>
    <recommendedName>
        <fullName evidence="7">Formin-like protein</fullName>
    </recommendedName>
</protein>
<dbReference type="SMART" id="SM00498">
    <property type="entry name" value="FH2"/>
    <property type="match status" value="1"/>
</dbReference>
<evidence type="ECO:0000256" key="2">
    <source>
        <dbReference type="ARBA" id="ARBA00022692"/>
    </source>
</evidence>
<dbReference type="PANTHER" id="PTHR23213">
    <property type="entry name" value="FORMIN-RELATED"/>
    <property type="match status" value="1"/>
</dbReference>
<feature type="region of interest" description="Disordered" evidence="8">
    <location>
        <begin position="175"/>
        <end position="194"/>
    </location>
</feature>
<name>A0A835EUP9_9POAL</name>
<evidence type="ECO:0000256" key="9">
    <source>
        <dbReference type="SAM" id="Phobius"/>
    </source>
</evidence>
<dbReference type="InterPro" id="IPR042201">
    <property type="entry name" value="FH2_Formin_sf"/>
</dbReference>
<evidence type="ECO:0000313" key="13">
    <source>
        <dbReference type="Proteomes" id="UP000636709"/>
    </source>
</evidence>
<proteinExistence type="inferred from homology"/>
<reference evidence="12" key="1">
    <citation type="submission" date="2020-07" db="EMBL/GenBank/DDBJ databases">
        <title>Genome sequence and genetic diversity analysis of an under-domesticated orphan crop, white fonio (Digitaria exilis).</title>
        <authorList>
            <person name="Bennetzen J.L."/>
            <person name="Chen S."/>
            <person name="Ma X."/>
            <person name="Wang X."/>
            <person name="Yssel A.E.J."/>
            <person name="Chaluvadi S.R."/>
            <person name="Johnson M."/>
            <person name="Gangashetty P."/>
            <person name="Hamidou F."/>
            <person name="Sanogo M.D."/>
            <person name="Zwaenepoel A."/>
            <person name="Wallace J."/>
            <person name="Van De Peer Y."/>
            <person name="Van Deynze A."/>
        </authorList>
    </citation>
    <scope>NUCLEOTIDE SEQUENCE</scope>
    <source>
        <tissue evidence="12">Leaves</tissue>
    </source>
</reference>
<evidence type="ECO:0000259" key="11">
    <source>
        <dbReference type="PROSITE" id="PS51444"/>
    </source>
</evidence>
<evidence type="ECO:0000256" key="8">
    <source>
        <dbReference type="SAM" id="MobiDB-lite"/>
    </source>
</evidence>
<feature type="region of interest" description="Disordered" evidence="8">
    <location>
        <begin position="277"/>
        <end position="498"/>
    </location>
</feature>
<feature type="compositionally biased region" description="Low complexity" evidence="8">
    <location>
        <begin position="301"/>
        <end position="311"/>
    </location>
</feature>
<sequence>MPAAMSSPSRPLLLCLFLIACCAGVVFTITSNGERTTEAAGNSERKTEAAGNGEVKSRVLRGLNTLALRQKQPHAHAHGQAVSPAPAPAHAHLPLLHKDARLPVAHDHKGRNVTAPRPQIPAHGEGGDGERGSGSKKKSTQLVIVAAAAALSGAALVLLAVLVVFLSCRNKLQGKRCGAGADMNSSGTGTTNKVSFEPAPGMFYLDAIKPYLDDTTRDGEGKATPEMVTAGPKDDDEEPPKREVDDDDAGACSDDGGTESVHSSCCFQSSSHFSYSELGKSGHGDGVSPVSSVRSSKRRGGSASASASASATPKDNKSKLASPYSPLGRTRTPSSGEDRCRRARQSPSSSAVSVLTSQSPNDRQRHGSSQSVRCLRFQSGREAVTEAACAVSSDATSSKTMPPPPPPPPPPLTVKKQQNVQTSCGGPAVPPPPPPPPPLNAQASHGGPTVPPPPPPPPMLMPRRQNGQGSSGPTLPAPPPAPPGLFRQSAGVGKNGATTLPKLKPLHWDKVRAAPNRRMVWDRIRSSSFELDEKMIESLFGYDAARCSAKHEEVQSRSPSLGHHVLDPKRLQNITILMKAVNATTEQIYAALLQGNGLSVQQLEALIKMAPTKEEVDKLQSYDGDVGSLVAAERLLKVVLTIPCAFARIEAMLYRETFADEVSHIRKSFAMLEDACRELMSSKLFLKLLEAVLKTGNRMNVGTARGGAMAFKLDTLLKLADVKGTDGKTTLLHFVVQEMIRSQKPAPASRTAAEAAPDIVTGLAAELTNVRKTATVDLDVLTTSVSSLSHGLSRIKALVGTDLLAGDERAHHQCFVAFMAPFVAQADEVIRELEEGERRVLAHVRDITEYYHGDVGKEEASPLRIFVIVRDFLAMLERVCKEVRVANRGCHGSNGALNNV</sequence>
<comment type="similarity">
    <text evidence="6">Belongs to the formin-like family. Class-I subfamily.</text>
</comment>
<keyword evidence="4 9" id="KW-1133">Transmembrane helix</keyword>
<feature type="compositionally biased region" description="Pro residues" evidence="8">
    <location>
        <begin position="449"/>
        <end position="460"/>
    </location>
</feature>
<evidence type="ECO:0000256" key="3">
    <source>
        <dbReference type="ARBA" id="ARBA00022729"/>
    </source>
</evidence>
<keyword evidence="5 9" id="KW-0472">Membrane</keyword>
<organism evidence="12 13">
    <name type="scientific">Digitaria exilis</name>
    <dbReference type="NCBI Taxonomy" id="1010633"/>
    <lineage>
        <taxon>Eukaryota</taxon>
        <taxon>Viridiplantae</taxon>
        <taxon>Streptophyta</taxon>
        <taxon>Embryophyta</taxon>
        <taxon>Tracheophyta</taxon>
        <taxon>Spermatophyta</taxon>
        <taxon>Magnoliopsida</taxon>
        <taxon>Liliopsida</taxon>
        <taxon>Poales</taxon>
        <taxon>Poaceae</taxon>
        <taxon>PACMAD clade</taxon>
        <taxon>Panicoideae</taxon>
        <taxon>Panicodae</taxon>
        <taxon>Paniceae</taxon>
        <taxon>Anthephorinae</taxon>
        <taxon>Digitaria</taxon>
    </lineage>
</organism>
<dbReference type="Gramene" id="Dexi7A01G0008920.1">
    <property type="protein sequence ID" value="Dexi7A01G0008920.1:cds"/>
    <property type="gene ID" value="Dexi7A01G0008920"/>
</dbReference>
<dbReference type="PROSITE" id="PS51444">
    <property type="entry name" value="FH2"/>
    <property type="match status" value="1"/>
</dbReference>
<feature type="region of interest" description="Disordered" evidence="8">
    <location>
        <begin position="215"/>
        <end position="256"/>
    </location>
</feature>
<feature type="domain" description="FH2" evidence="11">
    <location>
        <begin position="493"/>
        <end position="900"/>
    </location>
</feature>
<dbReference type="AlphaFoldDB" id="A0A835EUP9"/>
<comment type="caution">
    <text evidence="12">The sequence shown here is derived from an EMBL/GenBank/DDBJ whole genome shotgun (WGS) entry which is preliminary data.</text>
</comment>
<evidence type="ECO:0000256" key="6">
    <source>
        <dbReference type="ARBA" id="ARBA00025793"/>
    </source>
</evidence>
<accession>A0A835EUP9</accession>
<dbReference type="Pfam" id="PF02181">
    <property type="entry name" value="FH2"/>
    <property type="match status" value="1"/>
</dbReference>
<evidence type="ECO:0000313" key="12">
    <source>
        <dbReference type="EMBL" id="KAF8714978.1"/>
    </source>
</evidence>
<feature type="compositionally biased region" description="Polar residues" evidence="8">
    <location>
        <begin position="415"/>
        <end position="424"/>
    </location>
</feature>
<dbReference type="InterPro" id="IPR015425">
    <property type="entry name" value="FH2_Formin"/>
</dbReference>
<feature type="chain" id="PRO_5032735587" description="Formin-like protein" evidence="10">
    <location>
        <begin position="29"/>
        <end position="900"/>
    </location>
</feature>
<keyword evidence="3 10" id="KW-0732">Signal</keyword>
<comment type="subcellular location">
    <subcellularLocation>
        <location evidence="1">Membrane</location>
        <topology evidence="1">Single-pass membrane protein</topology>
    </subcellularLocation>
</comment>
<evidence type="ECO:0000256" key="10">
    <source>
        <dbReference type="SAM" id="SignalP"/>
    </source>
</evidence>
<keyword evidence="13" id="KW-1185">Reference proteome</keyword>
<feature type="region of interest" description="Disordered" evidence="8">
    <location>
        <begin position="109"/>
        <end position="135"/>
    </location>
</feature>
<dbReference type="GO" id="GO:0045010">
    <property type="term" value="P:actin nucleation"/>
    <property type="evidence" value="ECO:0007669"/>
    <property type="project" value="InterPro"/>
</dbReference>
<feature type="compositionally biased region" description="Pro residues" evidence="8">
    <location>
        <begin position="428"/>
        <end position="439"/>
    </location>
</feature>
<dbReference type="GO" id="GO:0016020">
    <property type="term" value="C:membrane"/>
    <property type="evidence" value="ECO:0007669"/>
    <property type="project" value="UniProtKB-SubCell"/>
</dbReference>
<feature type="region of interest" description="Disordered" evidence="8">
    <location>
        <begin position="34"/>
        <end position="56"/>
    </location>
</feature>
<evidence type="ECO:0000256" key="1">
    <source>
        <dbReference type="ARBA" id="ARBA00004167"/>
    </source>
</evidence>
<feature type="signal peptide" evidence="10">
    <location>
        <begin position="1"/>
        <end position="28"/>
    </location>
</feature>
<dbReference type="PANTHER" id="PTHR23213:SF358">
    <property type="entry name" value="FORMIN-LIKE PROTEIN 2"/>
    <property type="match status" value="1"/>
</dbReference>
<dbReference type="EMBL" id="JACEFO010001734">
    <property type="protein sequence ID" value="KAF8714978.1"/>
    <property type="molecule type" value="Genomic_DNA"/>
</dbReference>
<dbReference type="SUPFAM" id="SSF101447">
    <property type="entry name" value="Formin homology 2 domain (FH2 domain)"/>
    <property type="match status" value="1"/>
</dbReference>
<dbReference type="GO" id="GO:0051015">
    <property type="term" value="F:actin filament binding"/>
    <property type="evidence" value="ECO:0007669"/>
    <property type="project" value="InterPro"/>
</dbReference>
<dbReference type="OrthoDB" id="1668162at2759"/>
<gene>
    <name evidence="12" type="ORF">HU200_027522</name>
</gene>
<dbReference type="Proteomes" id="UP000636709">
    <property type="component" value="Unassembled WGS sequence"/>
</dbReference>
<feature type="compositionally biased region" description="Pro residues" evidence="8">
    <location>
        <begin position="401"/>
        <end position="412"/>
    </location>
</feature>
<dbReference type="Gene3D" id="1.20.58.2220">
    <property type="entry name" value="Formin, FH2 domain"/>
    <property type="match status" value="1"/>
</dbReference>
<evidence type="ECO:0000256" key="7">
    <source>
        <dbReference type="RuleBase" id="RU361260"/>
    </source>
</evidence>